<keyword evidence="7" id="KW-0255">Endonuclease</keyword>
<reference evidence="7 8" key="1">
    <citation type="journal article" date="2016" name="Genome Announc.">
        <title>Whole-Genome Sequence of Rummeliibacillus stabekisii Strain PP9 Isolated from Antarctic Soil.</title>
        <authorList>
            <person name="da Mota F.F."/>
            <person name="Vollu R.E."/>
            <person name="Jurelevicius D."/>
            <person name="Seldin L."/>
        </authorList>
    </citation>
    <scope>NUCLEOTIDE SEQUENCE [LARGE SCALE GENOMIC DNA]</scope>
    <source>
        <strain evidence="7 8">PP9</strain>
    </source>
</reference>
<keyword evidence="2" id="KW-0378">Hydrolase</keyword>
<comment type="similarity">
    <text evidence="3">Belongs to the HNH nuclease family.</text>
</comment>
<dbReference type="GO" id="GO:0005829">
    <property type="term" value="C:cytosol"/>
    <property type="evidence" value="ECO:0007669"/>
    <property type="project" value="TreeGrafter"/>
</dbReference>
<dbReference type="GO" id="GO:0003676">
    <property type="term" value="F:nucleic acid binding"/>
    <property type="evidence" value="ECO:0007669"/>
    <property type="project" value="InterPro"/>
</dbReference>
<dbReference type="InterPro" id="IPR003615">
    <property type="entry name" value="HNH_nuc"/>
</dbReference>
<evidence type="ECO:0000313" key="8">
    <source>
        <dbReference type="Proteomes" id="UP000076021"/>
    </source>
</evidence>
<proteinExistence type="inferred from homology"/>
<dbReference type="SMART" id="SM00507">
    <property type="entry name" value="HNHc"/>
    <property type="match status" value="1"/>
</dbReference>
<dbReference type="CDD" id="cd00085">
    <property type="entry name" value="HNHc"/>
    <property type="match status" value="1"/>
</dbReference>
<organism evidence="7 8">
    <name type="scientific">Rummeliibacillus stabekisii</name>
    <dbReference type="NCBI Taxonomy" id="241244"/>
    <lineage>
        <taxon>Bacteria</taxon>
        <taxon>Bacillati</taxon>
        <taxon>Bacillota</taxon>
        <taxon>Bacilli</taxon>
        <taxon>Bacillales</taxon>
        <taxon>Caryophanaceae</taxon>
        <taxon>Rummeliibacillus</taxon>
    </lineage>
</organism>
<dbReference type="PANTHER" id="PTHR41286:SF1">
    <property type="entry name" value="HNH NUCLEASE YAJD-RELATED"/>
    <property type="match status" value="1"/>
</dbReference>
<dbReference type="KEGG" id="rst:ATY39_02730"/>
<sequence>MPSKPLKPCNKPGCAKLTTGRYCEAHATQKTNDNRYYDRYARDQQATKFYHSTAWKKVRKLVIMESHGLCVQCYEEGKIVLGRVVDHIIPLKEDWSKALDINNLQYLCQACHNRKTRQGK</sequence>
<dbReference type="GO" id="GO:0008270">
    <property type="term" value="F:zinc ion binding"/>
    <property type="evidence" value="ECO:0007669"/>
    <property type="project" value="InterPro"/>
</dbReference>
<name>A0A143HCL9_9BACL</name>
<dbReference type="GO" id="GO:0016787">
    <property type="term" value="F:hydrolase activity"/>
    <property type="evidence" value="ECO:0007669"/>
    <property type="project" value="UniProtKB-KW"/>
</dbReference>
<dbReference type="PANTHER" id="PTHR41286">
    <property type="entry name" value="HNH NUCLEASE YAJD-RELATED"/>
    <property type="match status" value="1"/>
</dbReference>
<dbReference type="GO" id="GO:0004519">
    <property type="term" value="F:endonuclease activity"/>
    <property type="evidence" value="ECO:0007669"/>
    <property type="project" value="UniProtKB-KW"/>
</dbReference>
<gene>
    <name evidence="6" type="ORF">ATY39_02730</name>
    <name evidence="7" type="ORF">ATY39_06900</name>
</gene>
<evidence type="ECO:0000313" key="7">
    <source>
        <dbReference type="EMBL" id="AMW99215.1"/>
    </source>
</evidence>
<dbReference type="EMBL" id="CP014806">
    <property type="protein sequence ID" value="AMW99215.1"/>
    <property type="molecule type" value="Genomic_DNA"/>
</dbReference>
<evidence type="ECO:0000256" key="1">
    <source>
        <dbReference type="ARBA" id="ARBA00022722"/>
    </source>
</evidence>
<evidence type="ECO:0000256" key="2">
    <source>
        <dbReference type="ARBA" id="ARBA00022801"/>
    </source>
</evidence>
<dbReference type="Proteomes" id="UP000076021">
    <property type="component" value="Chromosome"/>
</dbReference>
<evidence type="ECO:0000313" key="6">
    <source>
        <dbReference type="EMBL" id="AMW98441.1"/>
    </source>
</evidence>
<dbReference type="Pfam" id="PF01844">
    <property type="entry name" value="HNH"/>
    <property type="match status" value="1"/>
</dbReference>
<dbReference type="Gene3D" id="1.10.30.50">
    <property type="match status" value="1"/>
</dbReference>
<reference evidence="8" key="2">
    <citation type="submission" date="2016-03" db="EMBL/GenBank/DDBJ databases">
        <authorList>
            <person name="Ploux O."/>
        </authorList>
    </citation>
    <scope>NUCLEOTIDE SEQUENCE [LARGE SCALE GENOMIC DNA]</scope>
    <source>
        <strain evidence="8">PP9</strain>
    </source>
</reference>
<keyword evidence="1" id="KW-0540">Nuclease</keyword>
<dbReference type="STRING" id="241244.ATY39_02730"/>
<accession>A0A143HCL9</accession>
<dbReference type="RefSeq" id="WP_066785471.1">
    <property type="nucleotide sequence ID" value="NZ_CP014806.1"/>
</dbReference>
<feature type="domain" description="HNH nuclease" evidence="5">
    <location>
        <begin position="58"/>
        <end position="113"/>
    </location>
</feature>
<dbReference type="AlphaFoldDB" id="A0A143HCL9"/>
<evidence type="ECO:0000259" key="5">
    <source>
        <dbReference type="SMART" id="SM00507"/>
    </source>
</evidence>
<dbReference type="EMBL" id="CP014806">
    <property type="protein sequence ID" value="AMW98441.1"/>
    <property type="molecule type" value="Genomic_DNA"/>
</dbReference>
<dbReference type="InterPro" id="IPR002711">
    <property type="entry name" value="HNH"/>
</dbReference>
<dbReference type="OrthoDB" id="9811997at2"/>
<evidence type="ECO:0000256" key="3">
    <source>
        <dbReference type="ARBA" id="ARBA00038412"/>
    </source>
</evidence>
<keyword evidence="8" id="KW-1185">Reference proteome</keyword>
<protein>
    <recommendedName>
        <fullName evidence="4">Putative HNH nuclease YajD</fullName>
    </recommendedName>
</protein>
<evidence type="ECO:0000256" key="4">
    <source>
        <dbReference type="ARBA" id="ARBA00040194"/>
    </source>
</evidence>
<dbReference type="KEGG" id="rst:ATY39_06900"/>